<name>A0A238JEG0_9RHOB</name>
<evidence type="ECO:0000313" key="1">
    <source>
        <dbReference type="EMBL" id="SMX28362.1"/>
    </source>
</evidence>
<evidence type="ECO:0008006" key="3">
    <source>
        <dbReference type="Google" id="ProtNLM"/>
    </source>
</evidence>
<dbReference type="Proteomes" id="UP000225972">
    <property type="component" value="Unassembled WGS sequence"/>
</dbReference>
<dbReference type="OrthoDB" id="835336at2"/>
<gene>
    <name evidence="1" type="ORF">TRP8649_02482</name>
</gene>
<dbReference type="EMBL" id="FXXP01000002">
    <property type="protein sequence ID" value="SMX28362.1"/>
    <property type="molecule type" value="Genomic_DNA"/>
</dbReference>
<evidence type="ECO:0000313" key="2">
    <source>
        <dbReference type="Proteomes" id="UP000225972"/>
    </source>
</evidence>
<dbReference type="AlphaFoldDB" id="A0A238JEG0"/>
<accession>A0A238JEG0</accession>
<organism evidence="1 2">
    <name type="scientific">Pelagimonas phthalicica</name>
    <dbReference type="NCBI Taxonomy" id="1037362"/>
    <lineage>
        <taxon>Bacteria</taxon>
        <taxon>Pseudomonadati</taxon>
        <taxon>Pseudomonadota</taxon>
        <taxon>Alphaproteobacteria</taxon>
        <taxon>Rhodobacterales</taxon>
        <taxon>Roseobacteraceae</taxon>
        <taxon>Pelagimonas</taxon>
    </lineage>
</organism>
<sequence length="289" mass="31741">MKIAALTMVYRDYWALSRWYAHHGTQIGFENLFVVAHGADPKIAEICPKASIITIPRDSLDNFDRVRATLLNGIHSGLAALYDWVLRTDADELICFDPDLYASLSDAISANAESPVLTALGFELVAQAGEPELNDGPVFATRRQLAFSGHYSKAVASRRAMDFSLHGVRVAPRRLDSFPFNMPRGLLLAHLKYANAAALADATQVRMQVANGEGSGLPGAGWQEAEADATRFLADFEAKPVLPWDKAEAKAYATLSVKPARLENRNLVKTRALKLPYRTELPERFSAQG</sequence>
<protein>
    <recommendedName>
        <fullName evidence="3">Glycosyl transferase family 2</fullName>
    </recommendedName>
</protein>
<dbReference type="RefSeq" id="WP_099245644.1">
    <property type="nucleotide sequence ID" value="NZ_FXXP01000002.1"/>
</dbReference>
<dbReference type="Pfam" id="PF13704">
    <property type="entry name" value="Glyco_tranf_2_4"/>
    <property type="match status" value="1"/>
</dbReference>
<reference evidence="2" key="1">
    <citation type="submission" date="2017-05" db="EMBL/GenBank/DDBJ databases">
        <authorList>
            <person name="Rodrigo-Torres L."/>
            <person name="Arahal R. D."/>
            <person name="Lucena T."/>
        </authorList>
    </citation>
    <scope>NUCLEOTIDE SEQUENCE [LARGE SCALE GENOMIC DNA]</scope>
    <source>
        <strain evidence="2">CECT 8649</strain>
    </source>
</reference>
<proteinExistence type="predicted"/>
<keyword evidence="2" id="KW-1185">Reference proteome</keyword>